<dbReference type="Pfam" id="PF12774">
    <property type="entry name" value="AAA_6"/>
    <property type="match status" value="1"/>
</dbReference>
<keyword evidence="6" id="KW-0067">ATP-binding</keyword>
<feature type="compositionally biased region" description="Polar residues" evidence="12">
    <location>
        <begin position="1964"/>
        <end position="1978"/>
    </location>
</feature>
<dbReference type="Gene3D" id="1.20.920.30">
    <property type="match status" value="1"/>
</dbReference>
<feature type="compositionally biased region" description="Basic and acidic residues" evidence="12">
    <location>
        <begin position="2001"/>
        <end position="2018"/>
    </location>
</feature>
<keyword evidence="8 11" id="KW-0175">Coiled coil</keyword>
<keyword evidence="7" id="KW-0243">Dynein</keyword>
<dbReference type="Pfam" id="PF17857">
    <property type="entry name" value="AAA_lid_1"/>
    <property type="match status" value="1"/>
</dbReference>
<dbReference type="InterPro" id="IPR003593">
    <property type="entry name" value="AAA+_ATPase"/>
</dbReference>
<feature type="compositionally biased region" description="Basic and acidic residues" evidence="12">
    <location>
        <begin position="3814"/>
        <end position="3828"/>
    </location>
</feature>
<sequence>DKASQAAPVDTMNISLPVLKEAEDVADGDDRKGDLEDEGQEELKLMLFPSQIQKLTSLIAYLSHLRDLLQRLIEMSPRQSPGMSFDWRSQLLYSFSEENRSVTVTCMKTEFEYGFEYLGSSTREVITPQTERMFVTMTQAVRAHTGVLCVGPKECGKFSHVRDLSMCLGRPLYLFNCTGATNYLQIQDIFRGLASTGCWVSFTDIANLKLPVLSVFAQLMATIMDALRQNKAAVHLQSDDVQLSPHSAIFALMDSAVPVRVCDPEKQLMYPSAISVLPDSIREQFRVVSIMTLDFQLSLEVMLFSQGFVHGRELAYKTKQLYRMCRQMFGTNTFITDKAILGQENSGSFYGWSLHTLKGVAHEAGAHMVEKMGMDDKGTLKSDFEKHEEEAAEKDIDSEAAKKLAEESALVIALRDTFMPRLNARDASLFATIVQDIWPKVDVPMVFGGDLERQPKVHQTDSLQTIKSELRIRSSKSADSNKSLKDSLNLNTPVVPMLHANTEHFGTVLDQVGKQVLEDMQDAIAVATGDLGLLPGAAFQARVMQLAQLNSAHQSILVVGPPGCGKSECIKTFAVAERERGKIINVQSVFTKAVESAELMGYVDPKTKEWQEGLLTSLLRKFCIQPTNVNYDFMAKPTMKIMQLDGECDPHQMELLYTILNHNGTVVLANNERLTIPPTLRFIWEMESLEAMSPSMLASVGVLVMSENDVGWKLLVVQWLEHRNEADRDLLTSFCDTYIERIVDYINACTLPAIFGDKQSGNGYPKYTRCLNPSVVNMLHTFISLFEALVSSFTDLTDVEYERYFSYAAVWAFGGTLDVEHRESFSNWWRTQFDQHIDYPEDGTVFDYVVDNETHNFCKWSDLVPSYTGTPHQGIPQDAFVHTVQNEQLLHLLGVLTDAGRHVMLVGENGCGKTAIVNERIRTVCSGEVAEVLSLVVYANRFTNSRLLFDRLDERLEWKHGRTHVPKGNKRLLCLVDDINLSQVDQFGHQTACELVREHLDDGGIYSPATHAWRYVKNVTYVTTLNPHTTADTPKPSQRLLRHFAIFGCPYPGDKELQTIFTTLLGTHFFTPETSGGGASSAAHHLGFQDDKVQSRIQGEETLRRVIGSMVCVTVELHNRLRTMFLPTAQRCHYIFTARDLANIFRNICLSLQPACEKSSLLLLWQHECYWVYGRRMVSEVDIRRFRQAFITAVRKQFIDDDQIQNIVRPRTPLFSNLMEQDSGIVTAGMIDTRSSANVTEEDARTDLYRPAKSLKDVTDLLEKGVEEYNKIHPRIKLALYKSVVEQVCRLSRTIASPHEGANTVLVAEGCPGRVSVLVKLAAHLCGFTVFMTSPSPHTTSAEARLELFKSDLGEKLALLIHEEELVTDDLLVYLTEFIVSCSITPLFTHEEQTTIINSIRTEVTQAGLTYTRDVAWNFFLKTVRNNCRVCLVISSTDSKFQRVCRQYPSFTKNVNFIWFQHWSKTQLVDHALYHLKGVEWMTAVQRENVAHMLASMQLVLRQQDGGEKSSGEYGHVTNTTYEKFVEKFMSLANERQAEIENTHMAVTKTLEQIRYENEMAIKLKKQLEHEMVVLEERKAGTIKILSQIGQDTAITEQQIRVVKNQLEKIERLKKLLPEYQVAHERAVYKAIAIVADTKKVVKMMDREKLAELRAMSKPSIDTEDLMAAIIMILKSPSADLTWQKGAKRQMANLDRFIDEELMTFDDTQMPESTLVLVEPYLKKPSFEPEQMEKKTGNSACGALCRWVRGVVRYHRMMLSKVKPLHQKVDETTQAVDNAQHKMNTLESKRKALEVRLADLARGFEEATIDKNEQEEKTVKMRKILDTAAQLRRILRGERQRCQQVFDSYQRRLLAVPGGCAMAAGFATYLGPYHHNFRRVMLTVHWPNCLRERGIPLVIDSVDVLRGRVIDWSINFLKTASGASSVYEVDFTSLLQSDVAAAANAAEAEDEGEQPASAAGGEDQPTSQPGSQANSRPQSKGDPNATTPQPSQGTEGGDETEGAKEEGAEKTDEEKPVTEGEGAPPRTPKSPKTGETGAPTPPRTPKENAEARQQTPPKTPKDEQAGGDAGEEDPLPRTPKGEAEGRADATLSQIPEEDLDEDDMASEFTESSAPILTTSQYIRYVRSLIKLLVGDTTLNEWIRKDFGPRQIENAAILSSSWQRPPMLIDPNGEGLVWLGRLNKLLNRRKLVLQDMENRTDPHIILGMERAITKGKPVILKNCEEVIDNFITPLIHHRNTTNVKDKEEEPRMIMFCGRRTLCHQDFRFYLSTILPKPRFSSAITSTTTLINFGVSNDTLIEDLLSRIFARIRPELYQERISGLRNLQLLKDTLFQFSHVLTNRMLTGGHENMLNSPKALQFITNITEARLQLANELSKTQNILNDLDVLKDELYPVARRGALLFALMRSLSSVRHEYQFTLNFFLQLFDEAVGGELPADFGHGPDEEDGYEEEESLSEGKKQPPRPGSLTSQLSTTEQAGRESGDKQEEKQEGEGIPPIAEEESTQQTQPEGTEAESTSASTGAAHKLVYGSESEELPSVELPDTITLPTQGVEYTSLSVNRIKQLMDSVTSLVFHRIRQSLLEEDHLLFRTLLCLNIQCEAGEDFSSEEMSLFLQGNPGLGMQLTLSDFDSKDSPPTWLPREKWDDIMALSVLPGPLDSLCVSFAAASDAWHDWYKSPYPEQEPLPLAESEAIEAQKKKVPEGTRGSTRQSAVGSPDLGPLNDFHQLLILRMLRPDRLPTALARYTDKHLNLNDPNEDSMNIAEVLLDARSHLGILMLLPTNTGSPDMVPESRLKLVSNPVDVLIGIAKAVNINVERVMFGDGCEFTVEEAIHSADKNDTWIVVEGLHLAPTPFFTTLRQQLQRIFKSRANMTDEQHDASRFCVWLTCETDSGVPDQLIQCLHKVSWTHVMSLAKPYPAPQDGPAQPVVEGALASYISPQKYLREAIVTALRQVPYELWEELSKESNLVKGLSFGMAVIQGVLVARQLFGSAGLTRWYPFGLMQIINAIWFVIGTPLQSQEGGEPSLDDLCYCVGQLLFGSMMSNESDLTYVTALVREVLESVYRDPAAEILLGTELISTPQANVAPTEYADWFENSAGENITLGALQLHTSIEHQANDASAHRFISNMYRMHETQNMEVGDSLPQSTSSVDINKLRSALDICLEKIPILLELGQVPQLMTQEFNFPYHRPSIISMSSAASDLMPESIGYVLLQECLGMNSLLCYIRQQISDLQTSMLGGPTALPQPLLPTVYSLQEELVPIAWTHPNGQPCTHSLSSWLDDLVLRHKQLHGWVKRRMVPTFDENGEIASQGIARGRLTSVWLGGLVEFRCVVLNSQDVAEFDVDEGGLFINNMYLQGADWDFDQDTLTESKSALFHIPCLYLCPTVKPKPKLRSAEDREDEPADAAGDSQPAAGDNTTGENTTGDNTAGDDTATGEKSAGNTARGDTDAGDGENAAEQPAAGEQAAENKPPSPAKEQEEGEQPSGANERDEQPQTIYQCPVYMNKSRQILVCKLPINCPAPEEKWILSNTAFILDRGQLCFGVPVFGPETGSEISARSQQSQLSYKAMTPQAPPLPPGLGLTREPPMINGKPGHAGDAVEPPLVQSRPTSATQGSRPGSASRAPRPPSQASRHSRGHESETGQEAITEEKEPTTQVEADGKDGTRGEEPEIEQLDRQGEMQRGDDRVLDASKENQEEEKEKDETEVDGKRVTSASRHTSTPPTDAGAGHQSRGHTPHPSEIAPRGASAASRESAARAEARGEDEIKRSTPEDIKAIPPVTEDKAGRGGQKESEEEPAAAAPTSAERSSPQQGDRAEDTLHYEADMKSSRPTSKQAAQDAKPGSRPPTQPRSRPPTQEATKPRSRPPTQGSKGGGSRPPTQGKK</sequence>
<dbReference type="InterPro" id="IPR035699">
    <property type="entry name" value="AAA_6"/>
</dbReference>
<feature type="compositionally biased region" description="Basic and acidic residues" evidence="12">
    <location>
        <begin position="2478"/>
        <end position="2492"/>
    </location>
</feature>
<feature type="region of interest" description="Disordered" evidence="12">
    <location>
        <begin position="2435"/>
        <end position="2522"/>
    </location>
</feature>
<evidence type="ECO:0000256" key="12">
    <source>
        <dbReference type="SAM" id="MobiDB-lite"/>
    </source>
</evidence>
<feature type="compositionally biased region" description="Low complexity" evidence="12">
    <location>
        <begin position="3405"/>
        <end position="3437"/>
    </location>
</feature>
<feature type="compositionally biased region" description="Acidic residues" evidence="12">
    <location>
        <begin position="3696"/>
        <end position="3706"/>
    </location>
</feature>
<evidence type="ECO:0000256" key="5">
    <source>
        <dbReference type="ARBA" id="ARBA00022741"/>
    </source>
</evidence>
<feature type="compositionally biased region" description="Low complexity" evidence="12">
    <location>
        <begin position="3616"/>
        <end position="3632"/>
    </location>
</feature>
<keyword evidence="4" id="KW-0493">Microtubule</keyword>
<evidence type="ECO:0000256" key="9">
    <source>
        <dbReference type="ARBA" id="ARBA00023175"/>
    </source>
</evidence>
<feature type="region of interest" description="Disordered" evidence="12">
    <location>
        <begin position="1944"/>
        <end position="2106"/>
    </location>
</feature>
<dbReference type="Gene3D" id="3.10.490.20">
    <property type="match status" value="1"/>
</dbReference>
<feature type="compositionally biased region" description="Acidic residues" evidence="12">
    <location>
        <begin position="2444"/>
        <end position="2455"/>
    </location>
</feature>
<dbReference type="Gene3D" id="1.10.472.130">
    <property type="match status" value="1"/>
</dbReference>
<dbReference type="Pfam" id="PF12775">
    <property type="entry name" value="AAA_7"/>
    <property type="match status" value="1"/>
</dbReference>
<reference evidence="14 15" key="1">
    <citation type="journal article" date="2023" name="Sci. Data">
        <title>Genome assembly of the Korean intertidal mud-creeper Batillaria attramentaria.</title>
        <authorList>
            <person name="Patra A.K."/>
            <person name="Ho P.T."/>
            <person name="Jun S."/>
            <person name="Lee S.J."/>
            <person name="Kim Y."/>
            <person name="Won Y.J."/>
        </authorList>
    </citation>
    <scope>NUCLEOTIDE SEQUENCE [LARGE SCALE GENOMIC DNA]</scope>
    <source>
        <strain evidence="14">Wonlab-2016</strain>
    </source>
</reference>
<feature type="compositionally biased region" description="Low complexity" evidence="12">
    <location>
        <begin position="2510"/>
        <end position="2522"/>
    </location>
</feature>
<evidence type="ECO:0000256" key="1">
    <source>
        <dbReference type="ARBA" id="ARBA00004245"/>
    </source>
</evidence>
<feature type="domain" description="AAA+ ATPase" evidence="13">
    <location>
        <begin position="552"/>
        <end position="690"/>
    </location>
</feature>
<keyword evidence="3" id="KW-0963">Cytoplasm</keyword>
<evidence type="ECO:0000259" key="13">
    <source>
        <dbReference type="SMART" id="SM00382"/>
    </source>
</evidence>
<dbReference type="Gene3D" id="1.20.1270.280">
    <property type="match status" value="1"/>
</dbReference>
<name>A0ABD0KSQ0_9CAEN</name>
<feature type="region of interest" description="Disordered" evidence="12">
    <location>
        <begin position="3393"/>
        <end position="3494"/>
    </location>
</feature>
<comment type="caution">
    <text evidence="14">The sequence shown here is derived from an EMBL/GenBank/DDBJ whole genome shotgun (WGS) entry which is preliminary data.</text>
</comment>
<dbReference type="Pfam" id="PF12780">
    <property type="entry name" value="AAA_8"/>
    <property type="match status" value="1"/>
</dbReference>
<dbReference type="InterPro" id="IPR043157">
    <property type="entry name" value="Dynein_AAA1S"/>
</dbReference>
<dbReference type="Gene3D" id="1.10.8.710">
    <property type="match status" value="1"/>
</dbReference>
<feature type="region of interest" description="Disordered" evidence="12">
    <location>
        <begin position="3553"/>
        <end position="3884"/>
    </location>
</feature>
<evidence type="ECO:0000256" key="11">
    <source>
        <dbReference type="SAM" id="Coils"/>
    </source>
</evidence>
<feature type="compositionally biased region" description="Polar residues" evidence="12">
    <location>
        <begin position="3553"/>
        <end position="3565"/>
    </location>
</feature>
<evidence type="ECO:0000256" key="10">
    <source>
        <dbReference type="ARBA" id="ARBA00023212"/>
    </source>
</evidence>
<feature type="compositionally biased region" description="Low complexity" evidence="12">
    <location>
        <begin position="3798"/>
        <end position="3810"/>
    </location>
</feature>
<dbReference type="InterPro" id="IPR041466">
    <property type="entry name" value="Dynein_AAA5_ext"/>
</dbReference>
<evidence type="ECO:0000256" key="2">
    <source>
        <dbReference type="ARBA" id="ARBA00008887"/>
    </source>
</evidence>
<dbReference type="Gene3D" id="1.20.920.20">
    <property type="match status" value="1"/>
</dbReference>
<dbReference type="SMART" id="SM00382">
    <property type="entry name" value="AAA"/>
    <property type="match status" value="2"/>
</dbReference>
<evidence type="ECO:0000256" key="6">
    <source>
        <dbReference type="ARBA" id="ARBA00022840"/>
    </source>
</evidence>
<organism evidence="14 15">
    <name type="scientific">Batillaria attramentaria</name>
    <dbReference type="NCBI Taxonomy" id="370345"/>
    <lineage>
        <taxon>Eukaryota</taxon>
        <taxon>Metazoa</taxon>
        <taxon>Spiralia</taxon>
        <taxon>Lophotrochozoa</taxon>
        <taxon>Mollusca</taxon>
        <taxon>Gastropoda</taxon>
        <taxon>Caenogastropoda</taxon>
        <taxon>Sorbeoconcha</taxon>
        <taxon>Cerithioidea</taxon>
        <taxon>Batillariidae</taxon>
        <taxon>Batillaria</taxon>
    </lineage>
</organism>
<evidence type="ECO:0000256" key="7">
    <source>
        <dbReference type="ARBA" id="ARBA00023017"/>
    </source>
</evidence>
<feature type="compositionally biased region" description="Basic and acidic residues" evidence="12">
    <location>
        <begin position="3754"/>
        <end position="3792"/>
    </location>
</feature>
<dbReference type="InterPro" id="IPR011704">
    <property type="entry name" value="ATPase_dyneun-rel_AAA"/>
</dbReference>
<dbReference type="InterPro" id="IPR041589">
    <property type="entry name" value="DNAH3_AAA_lid_1"/>
</dbReference>
<dbReference type="InterPro" id="IPR041228">
    <property type="entry name" value="Dynein_C"/>
</dbReference>
<comment type="subcellular location">
    <subcellularLocation>
        <location evidence="1">Cytoplasm</location>
        <location evidence="1">Cytoskeleton</location>
    </subcellularLocation>
</comment>
<feature type="domain" description="AAA+ ATPase" evidence="13">
    <location>
        <begin position="899"/>
        <end position="1050"/>
    </location>
</feature>
<keyword evidence="9" id="KW-0505">Motor protein</keyword>
<dbReference type="PANTHER" id="PTHR46961:SF21">
    <property type="entry name" value="LOW QUALITY PROTEIN: DYNEIN BETA CHAIN, FLAGELLAR OUTER ARM-LIKE"/>
    <property type="match status" value="1"/>
</dbReference>
<comment type="similarity">
    <text evidence="2">Belongs to the dynein heavy chain family.</text>
</comment>
<dbReference type="Gene3D" id="1.20.58.1120">
    <property type="match status" value="1"/>
</dbReference>
<dbReference type="Gene3D" id="1.10.8.1220">
    <property type="match status" value="1"/>
</dbReference>
<evidence type="ECO:0000256" key="8">
    <source>
        <dbReference type="ARBA" id="ARBA00023054"/>
    </source>
</evidence>
<keyword evidence="5" id="KW-0547">Nucleotide-binding</keyword>
<evidence type="ECO:0000313" key="15">
    <source>
        <dbReference type="Proteomes" id="UP001519460"/>
    </source>
</evidence>
<dbReference type="Pfam" id="PF07728">
    <property type="entry name" value="AAA_5"/>
    <property type="match status" value="1"/>
</dbReference>
<feature type="compositionally biased region" description="Polar residues" evidence="12">
    <location>
        <begin position="2467"/>
        <end position="2477"/>
    </location>
</feature>
<dbReference type="SUPFAM" id="SSF52540">
    <property type="entry name" value="P-loop containing nucleoside triphosphate hydrolases"/>
    <property type="match status" value="3"/>
</dbReference>
<evidence type="ECO:0000256" key="4">
    <source>
        <dbReference type="ARBA" id="ARBA00022701"/>
    </source>
</evidence>
<feature type="compositionally biased region" description="Basic and acidic residues" evidence="12">
    <location>
        <begin position="3648"/>
        <end position="3695"/>
    </location>
</feature>
<feature type="non-terminal residue" evidence="14">
    <location>
        <position position="1"/>
    </location>
</feature>
<dbReference type="Pfam" id="PF12777">
    <property type="entry name" value="MT"/>
    <property type="match status" value="1"/>
</dbReference>
<dbReference type="EMBL" id="JACVVK020000128">
    <property type="protein sequence ID" value="KAK7490286.1"/>
    <property type="molecule type" value="Genomic_DNA"/>
</dbReference>
<dbReference type="InterPro" id="IPR026983">
    <property type="entry name" value="DHC"/>
</dbReference>
<dbReference type="GO" id="GO:0005524">
    <property type="term" value="F:ATP binding"/>
    <property type="evidence" value="ECO:0007669"/>
    <property type="project" value="UniProtKB-KW"/>
</dbReference>
<dbReference type="Gene3D" id="3.40.50.300">
    <property type="entry name" value="P-loop containing nucleotide triphosphate hydrolases"/>
    <property type="match status" value="5"/>
</dbReference>
<dbReference type="InterPro" id="IPR024743">
    <property type="entry name" value="Dynein_HC_stalk"/>
</dbReference>
<evidence type="ECO:0000313" key="14">
    <source>
        <dbReference type="EMBL" id="KAK7490286.1"/>
    </source>
</evidence>
<feature type="coiled-coil region" evidence="11">
    <location>
        <begin position="1551"/>
        <end position="1578"/>
    </location>
</feature>
<dbReference type="Pfam" id="PF12781">
    <property type="entry name" value="AAA_9"/>
    <property type="match status" value="1"/>
</dbReference>
<feature type="compositionally biased region" description="Pro residues" evidence="12">
    <location>
        <begin position="3844"/>
        <end position="3853"/>
    </location>
</feature>
<proteinExistence type="inferred from homology"/>
<dbReference type="InterPro" id="IPR042219">
    <property type="entry name" value="AAA_lid_11_sf"/>
</dbReference>
<feature type="compositionally biased region" description="Low complexity" evidence="12">
    <location>
        <begin position="3453"/>
        <end position="3469"/>
    </location>
</feature>
<feature type="region of interest" description="Disordered" evidence="12">
    <location>
        <begin position="2696"/>
        <end position="2716"/>
    </location>
</feature>
<dbReference type="GO" id="GO:0005874">
    <property type="term" value="C:microtubule"/>
    <property type="evidence" value="ECO:0007669"/>
    <property type="project" value="UniProtKB-KW"/>
</dbReference>
<dbReference type="GO" id="GO:0030286">
    <property type="term" value="C:dynein complex"/>
    <property type="evidence" value="ECO:0007669"/>
    <property type="project" value="UniProtKB-KW"/>
</dbReference>
<dbReference type="InterPro" id="IPR035706">
    <property type="entry name" value="AAA_9"/>
</dbReference>
<gene>
    <name evidence="14" type="ORF">BaRGS_00018447</name>
</gene>
<evidence type="ECO:0000256" key="3">
    <source>
        <dbReference type="ARBA" id="ARBA00022490"/>
    </source>
</evidence>
<keyword evidence="15" id="KW-1185">Reference proteome</keyword>
<dbReference type="Gene3D" id="1.10.8.720">
    <property type="entry name" value="Region D6 of dynein motor"/>
    <property type="match status" value="1"/>
</dbReference>
<dbReference type="PANTHER" id="PTHR46961">
    <property type="entry name" value="DYNEIN HEAVY CHAIN 1, AXONEMAL-LIKE PROTEIN"/>
    <property type="match status" value="1"/>
</dbReference>
<feature type="coiled-coil region" evidence="11">
    <location>
        <begin position="1769"/>
        <end position="1803"/>
    </location>
</feature>
<dbReference type="Pfam" id="PF17852">
    <property type="entry name" value="Dynein_AAA_lid"/>
    <property type="match status" value="1"/>
</dbReference>
<keyword evidence="10" id="KW-0206">Cytoskeleton</keyword>
<dbReference type="Pfam" id="PF18199">
    <property type="entry name" value="Dynein_C"/>
    <property type="match status" value="1"/>
</dbReference>
<dbReference type="Proteomes" id="UP001519460">
    <property type="component" value="Unassembled WGS sequence"/>
</dbReference>
<accession>A0ABD0KSQ0</accession>
<protein>
    <recommendedName>
        <fullName evidence="13">AAA+ ATPase domain-containing protein</fullName>
    </recommendedName>
</protein>
<feature type="compositionally biased region" description="Polar residues" evidence="12">
    <location>
        <begin position="3713"/>
        <end position="3723"/>
    </location>
</feature>
<dbReference type="InterPro" id="IPR043160">
    <property type="entry name" value="Dynein_C_barrel"/>
</dbReference>
<feature type="compositionally biased region" description="Acidic residues" evidence="12">
    <location>
        <begin position="2095"/>
        <end position="2105"/>
    </location>
</feature>
<dbReference type="InterPro" id="IPR027417">
    <property type="entry name" value="P-loop_NTPase"/>
</dbReference>
<dbReference type="InterPro" id="IPR024317">
    <property type="entry name" value="Dynein_heavy_chain_D4_dom"/>
</dbReference>